<accession>A0AAV4WCS2</accession>
<feature type="region of interest" description="Disordered" evidence="1">
    <location>
        <begin position="64"/>
        <end position="83"/>
    </location>
</feature>
<dbReference type="EMBL" id="BPLR01015928">
    <property type="protein sequence ID" value="GIY79756.1"/>
    <property type="molecule type" value="Genomic_DNA"/>
</dbReference>
<dbReference type="Proteomes" id="UP001054945">
    <property type="component" value="Unassembled WGS sequence"/>
</dbReference>
<reference evidence="2 3" key="1">
    <citation type="submission" date="2021-06" db="EMBL/GenBank/DDBJ databases">
        <title>Caerostris extrusa draft genome.</title>
        <authorList>
            <person name="Kono N."/>
            <person name="Arakawa K."/>
        </authorList>
    </citation>
    <scope>NUCLEOTIDE SEQUENCE [LARGE SCALE GENOMIC DNA]</scope>
</reference>
<keyword evidence="3" id="KW-1185">Reference proteome</keyword>
<evidence type="ECO:0000313" key="2">
    <source>
        <dbReference type="EMBL" id="GIY79756.1"/>
    </source>
</evidence>
<comment type="caution">
    <text evidence="2">The sequence shown here is derived from an EMBL/GenBank/DDBJ whole genome shotgun (WGS) entry which is preliminary data.</text>
</comment>
<sequence length="98" mass="10851">MRKKKKKKKKRGGGSKPTRIVHAQKLFAYGAAAFEGGCVCVCVLVCVPPQEKCSGKCSRVAARGGRGENRIKKKKKADRPGGNRQKELEVLTYVLRRH</sequence>
<proteinExistence type="predicted"/>
<evidence type="ECO:0000256" key="1">
    <source>
        <dbReference type="SAM" id="MobiDB-lite"/>
    </source>
</evidence>
<organism evidence="2 3">
    <name type="scientific">Caerostris extrusa</name>
    <name type="common">Bark spider</name>
    <name type="synonym">Caerostris bankana</name>
    <dbReference type="NCBI Taxonomy" id="172846"/>
    <lineage>
        <taxon>Eukaryota</taxon>
        <taxon>Metazoa</taxon>
        <taxon>Ecdysozoa</taxon>
        <taxon>Arthropoda</taxon>
        <taxon>Chelicerata</taxon>
        <taxon>Arachnida</taxon>
        <taxon>Araneae</taxon>
        <taxon>Araneomorphae</taxon>
        <taxon>Entelegynae</taxon>
        <taxon>Araneoidea</taxon>
        <taxon>Araneidae</taxon>
        <taxon>Caerostris</taxon>
    </lineage>
</organism>
<gene>
    <name evidence="2" type="ORF">CEXT_763681</name>
</gene>
<protein>
    <submittedName>
        <fullName evidence="2">Uncharacterized protein</fullName>
    </submittedName>
</protein>
<name>A0AAV4WCS2_CAEEX</name>
<evidence type="ECO:0000313" key="3">
    <source>
        <dbReference type="Proteomes" id="UP001054945"/>
    </source>
</evidence>
<dbReference type="AlphaFoldDB" id="A0AAV4WCS2"/>